<evidence type="ECO:0000313" key="1">
    <source>
        <dbReference type="EMBL" id="AQP49329.1"/>
    </source>
</evidence>
<sequence>MRLELSRARLLDGEEARFDEWMAMLHERYDECLATLPQERMAFEATFLNREADGSWWMYHLQLMGEDSPGLVLDNDLDRAHHAFAVATKHQGWEELQPRLLLAPPTVLAALVEAAQPPAQPG</sequence>
<proteinExistence type="predicted"/>
<gene>
    <name evidence="1" type="ORF">BW730_10690</name>
</gene>
<protein>
    <submittedName>
        <fullName evidence="1">Uncharacterized protein</fullName>
    </submittedName>
</protein>
<dbReference type="STRING" id="1332264.BW730_10690"/>
<dbReference type="KEGG" id="tes:BW730_10690"/>
<organism evidence="1 2">
    <name type="scientific">Tessaracoccus aquimaris</name>
    <dbReference type="NCBI Taxonomy" id="1332264"/>
    <lineage>
        <taxon>Bacteria</taxon>
        <taxon>Bacillati</taxon>
        <taxon>Actinomycetota</taxon>
        <taxon>Actinomycetes</taxon>
        <taxon>Propionibacteriales</taxon>
        <taxon>Propionibacteriaceae</taxon>
        <taxon>Tessaracoccus</taxon>
    </lineage>
</organism>
<keyword evidence="2" id="KW-1185">Reference proteome</keyword>
<reference evidence="2" key="1">
    <citation type="submission" date="2017-02" db="EMBL/GenBank/DDBJ databases">
        <title>Tessaracoccus aquaemaris sp. nov., isolated from the intestine of a Korean rockfish, Sebastes schlegelii, in a marine aquaculture pond.</title>
        <authorList>
            <person name="Tak E.J."/>
            <person name="Bae J.-W."/>
        </authorList>
    </citation>
    <scope>NUCLEOTIDE SEQUENCE [LARGE SCALE GENOMIC DNA]</scope>
    <source>
        <strain evidence="2">NSG39</strain>
    </source>
</reference>
<dbReference type="Pfam" id="PF19673">
    <property type="entry name" value="DUF6176"/>
    <property type="match status" value="1"/>
</dbReference>
<name>A0A1Q2CT87_9ACTN</name>
<dbReference type="EMBL" id="CP019606">
    <property type="protein sequence ID" value="AQP49329.1"/>
    <property type="molecule type" value="Genomic_DNA"/>
</dbReference>
<dbReference type="InterPro" id="IPR046174">
    <property type="entry name" value="DUF6176"/>
</dbReference>
<accession>A0A1Q2CT87</accession>
<dbReference type="AlphaFoldDB" id="A0A1Q2CT87"/>
<evidence type="ECO:0000313" key="2">
    <source>
        <dbReference type="Proteomes" id="UP000188145"/>
    </source>
</evidence>
<dbReference type="Proteomes" id="UP000188145">
    <property type="component" value="Chromosome"/>
</dbReference>